<feature type="transmembrane region" description="Helical" evidence="2">
    <location>
        <begin position="16"/>
        <end position="37"/>
    </location>
</feature>
<dbReference type="InParanoid" id="A0A1Y2FED1"/>
<feature type="compositionally biased region" description="Basic and acidic residues" evidence="1">
    <location>
        <begin position="132"/>
        <end position="144"/>
    </location>
</feature>
<accession>A0A1Y2FED1</accession>
<reference evidence="4 5" key="1">
    <citation type="submission" date="2016-07" db="EMBL/GenBank/DDBJ databases">
        <title>Pervasive Adenine N6-methylation of Active Genes in Fungi.</title>
        <authorList>
            <consortium name="DOE Joint Genome Institute"/>
            <person name="Mondo S.J."/>
            <person name="Dannebaum R.O."/>
            <person name="Kuo R.C."/>
            <person name="Labutti K."/>
            <person name="Haridas S."/>
            <person name="Kuo A."/>
            <person name="Salamov A."/>
            <person name="Ahrendt S.R."/>
            <person name="Lipzen A."/>
            <person name="Sullivan W."/>
            <person name="Andreopoulos W.B."/>
            <person name="Clum A."/>
            <person name="Lindquist E."/>
            <person name="Daum C."/>
            <person name="Ramamoorthy G.K."/>
            <person name="Gryganskyi A."/>
            <person name="Culley D."/>
            <person name="Magnuson J.K."/>
            <person name="James T.Y."/>
            <person name="O'Malley M.A."/>
            <person name="Stajich J.E."/>
            <person name="Spatafora J.W."/>
            <person name="Visel A."/>
            <person name="Grigoriev I.V."/>
        </authorList>
    </citation>
    <scope>NUCLEOTIDE SEQUENCE [LARGE SCALE GENOMIC DNA]</scope>
    <source>
        <strain evidence="4 5">62-1032</strain>
    </source>
</reference>
<dbReference type="AlphaFoldDB" id="A0A1Y2FED1"/>
<name>A0A1Y2FED1_9BASI</name>
<feature type="region of interest" description="Disordered" evidence="1">
    <location>
        <begin position="839"/>
        <end position="918"/>
    </location>
</feature>
<evidence type="ECO:0000259" key="3">
    <source>
        <dbReference type="Pfam" id="PF03707"/>
    </source>
</evidence>
<feature type="region of interest" description="Disordered" evidence="1">
    <location>
        <begin position="461"/>
        <end position="485"/>
    </location>
</feature>
<evidence type="ECO:0000313" key="4">
    <source>
        <dbReference type="EMBL" id="ORY81774.1"/>
    </source>
</evidence>
<dbReference type="OrthoDB" id="264015at2759"/>
<feature type="region of interest" description="Disordered" evidence="1">
    <location>
        <begin position="122"/>
        <end position="173"/>
    </location>
</feature>
<feature type="transmembrane region" description="Helical" evidence="2">
    <location>
        <begin position="261"/>
        <end position="288"/>
    </location>
</feature>
<gene>
    <name evidence="4" type="ORF">BCR35DRAFT_352280</name>
</gene>
<dbReference type="InterPro" id="IPR005330">
    <property type="entry name" value="MHYT_dom"/>
</dbReference>
<feature type="domain" description="MHYT" evidence="3">
    <location>
        <begin position="62"/>
        <end position="122"/>
    </location>
</feature>
<feature type="transmembrane region" description="Helical" evidence="2">
    <location>
        <begin position="231"/>
        <end position="249"/>
    </location>
</feature>
<feature type="transmembrane region" description="Helical" evidence="2">
    <location>
        <begin position="344"/>
        <end position="365"/>
    </location>
</feature>
<feature type="compositionally biased region" description="Acidic residues" evidence="1">
    <location>
        <begin position="154"/>
        <end position="163"/>
    </location>
</feature>
<dbReference type="EMBL" id="MCGR01000022">
    <property type="protein sequence ID" value="ORY81774.1"/>
    <property type="molecule type" value="Genomic_DNA"/>
</dbReference>
<dbReference type="Pfam" id="PF03707">
    <property type="entry name" value="MHYT"/>
    <property type="match status" value="2"/>
</dbReference>
<feature type="transmembrane region" description="Helical" evidence="2">
    <location>
        <begin position="89"/>
        <end position="116"/>
    </location>
</feature>
<keyword evidence="2" id="KW-1133">Transmembrane helix</keyword>
<evidence type="ECO:0000256" key="1">
    <source>
        <dbReference type="SAM" id="MobiDB-lite"/>
    </source>
</evidence>
<evidence type="ECO:0000256" key="2">
    <source>
        <dbReference type="SAM" id="Phobius"/>
    </source>
</evidence>
<feature type="transmembrane region" description="Helical" evidence="2">
    <location>
        <begin position="300"/>
        <end position="324"/>
    </location>
</feature>
<dbReference type="STRING" id="106004.A0A1Y2FED1"/>
<comment type="caution">
    <text evidence="4">The sequence shown here is derived from an EMBL/GenBank/DDBJ whole genome shotgun (WGS) entry which is preliminary data.</text>
</comment>
<proteinExistence type="predicted"/>
<keyword evidence="2" id="KW-0472">Membrane</keyword>
<feature type="domain" description="MHYT" evidence="3">
    <location>
        <begin position="239"/>
        <end position="289"/>
    </location>
</feature>
<keyword evidence="2" id="KW-0812">Transmembrane</keyword>
<feature type="transmembrane region" description="Helical" evidence="2">
    <location>
        <begin position="49"/>
        <end position="69"/>
    </location>
</feature>
<dbReference type="PANTHER" id="PTHR35152:SF1">
    <property type="entry name" value="DOMAIN SIGNALLING PROTEIN, PUTATIVE (AFU_ORTHOLOGUE AFUA_5G11310)-RELATED"/>
    <property type="match status" value="1"/>
</dbReference>
<dbReference type="Proteomes" id="UP000193467">
    <property type="component" value="Unassembled WGS sequence"/>
</dbReference>
<keyword evidence="5" id="KW-1185">Reference proteome</keyword>
<evidence type="ECO:0000313" key="5">
    <source>
        <dbReference type="Proteomes" id="UP000193467"/>
    </source>
</evidence>
<protein>
    <recommendedName>
        <fullName evidence="3">MHYT domain-containing protein</fullName>
    </recommendedName>
</protein>
<sequence length="955" mass="102963">MADVQYVQLRTHYQGGFVFLAYVVAVVGAWTTIELLLRRTGGRGSYNIGLLIGAGVAFGSTATWGMHFVGNQAVTIHLPPPFQGRGIPLSYNIGYTILSLVVACLSMILAFSFIGLRLDGRRQPESDSVDGDEPRNSGSEKEFVDPEAGVRSPEEEDSPTQEEMDAKDRRFSWHPRNGSLVPSKAAAIINLPRPRKEKEVIAEKGVDEAEEDEGEFGTRPAKVSIGGMAKILTAGIIAGGGIAAMHYVGQVSINSVPKVNNVAYIVFLSILIAMVAVTVGLFLLFVVLRPKLQHSWYKRLGVAMILGLATSLMHFVALLGTRYYIVEGQSLEIPTAGDTSKHLIIALVCVVTPLCCLSLLVFAFVAQQRVLRQIAARHRIVLAVALFDQQGLLLCQHEDGLLPSAKIYPSLEPKGKPGILEFLGLRNRLSLNASSTKLTRSDPAFIAFLRASWAWRKRSKSGSLATGSSGLPGDEHLEGMSSSVSGVAPFHAGPSKTSVGDLDDSDGDTSDLSGVSVEALRRAVMGFEMAGQEIATALCGTHNLQSTGVLYDGILKTGHFEVSSKTSGDSFTVTQGQLLVLTRRIRTNAERDALIDRGYVFAEPGAVARVTSNAFAVPNDRVFNFFRDVHRFSRFGVQKGQDRGRLYGGVLIVQALPGEGLQIVVDERQHHSLPMVELATLVRHSTDRQALPPSNLATQTLDGVVEAVQSLGGLSLHDLANSLEAQAPSASSTSLLGSAALQPLLLSILRPFLDRTLSPETMAFLLPRLIITPTLIPLSERTGPLFGADGVTQDSYLICLKAVIPSSIALPSSSPLNWIPFPLYKAQADCIAKAWGHSRKTNPLAPSRPDTATSAMEQESDAPHSPASLDVFPPTLALGKRNSIQSRASEGDEEEGAVEASRQQQEQEVDPARPAGLARYDPDYVVQLVKTTIQPSKTWNWDLPTKELRKSGGRV</sequence>
<organism evidence="4 5">
    <name type="scientific">Leucosporidium creatinivorum</name>
    <dbReference type="NCBI Taxonomy" id="106004"/>
    <lineage>
        <taxon>Eukaryota</taxon>
        <taxon>Fungi</taxon>
        <taxon>Dikarya</taxon>
        <taxon>Basidiomycota</taxon>
        <taxon>Pucciniomycotina</taxon>
        <taxon>Microbotryomycetes</taxon>
        <taxon>Leucosporidiales</taxon>
        <taxon>Leucosporidium</taxon>
    </lineage>
</organism>
<dbReference type="PANTHER" id="PTHR35152">
    <property type="entry name" value="DOMAIN SIGNALLING PROTEIN, PUTATIVE (AFU_ORTHOLOGUE AFUA_5G11310)-RELATED"/>
    <property type="match status" value="1"/>
</dbReference>